<evidence type="ECO:0000256" key="4">
    <source>
        <dbReference type="ARBA" id="ARBA00023136"/>
    </source>
</evidence>
<dbReference type="PANTHER" id="PTHR47002">
    <property type="entry name" value="AQUAPORIN-LIKE"/>
    <property type="match status" value="1"/>
</dbReference>
<evidence type="ECO:0008006" key="9">
    <source>
        <dbReference type="Google" id="ProtNLM"/>
    </source>
</evidence>
<feature type="compositionally biased region" description="Basic and acidic residues" evidence="6">
    <location>
        <begin position="1"/>
        <end position="25"/>
    </location>
</feature>
<name>A0ABR1W4G9_9PEZI</name>
<dbReference type="SUPFAM" id="SSF81338">
    <property type="entry name" value="Aquaporin-like"/>
    <property type="match status" value="1"/>
</dbReference>
<dbReference type="PRINTS" id="PR00783">
    <property type="entry name" value="MINTRINSICP"/>
</dbReference>
<evidence type="ECO:0000313" key="8">
    <source>
        <dbReference type="Proteomes" id="UP001446871"/>
    </source>
</evidence>
<keyword evidence="8" id="KW-1185">Reference proteome</keyword>
<sequence length="373" mass="39594">MAPRHTTDNIAEAHLKTGTTMKRDVSPGAPRRSSTEANGPAGGDGGPHDSRERLAPQALETHGMDFTGSFARNARPSITVPIRPWYRRRSYFTDGWTETYLWKADIVEAVASFSTTYLSAQFSGTLANSSASSLGAGAVVGIWTAVMLSTLILATAPATGGHINPMITWTTMLRGLCPVPRAVLCMMAQTTGAALAGGFLVGSWGLDKAARLHGGGCFYDPAGISTGQVLLTDIACGFILLGLPREFHLEPSALDVFLRYLSFGVGLDPRQAQMYGPALGPILVGLCFGMVNFVTTGTAPGYSGATMNPARCFGMAVASGDWSSELLPLSSPPFFAVFCHKEERRRTDMKYRNPFRAMGLVGGSCKSADPPIS</sequence>
<evidence type="ECO:0000256" key="6">
    <source>
        <dbReference type="SAM" id="MobiDB-lite"/>
    </source>
</evidence>
<dbReference type="Gene3D" id="1.20.1080.10">
    <property type="entry name" value="Glycerol uptake facilitator protein"/>
    <property type="match status" value="1"/>
</dbReference>
<evidence type="ECO:0000313" key="7">
    <source>
        <dbReference type="EMBL" id="KAK8078371.1"/>
    </source>
</evidence>
<dbReference type="InterPro" id="IPR000425">
    <property type="entry name" value="MIP"/>
</dbReference>
<comment type="caution">
    <text evidence="7">The sequence shown here is derived from an EMBL/GenBank/DDBJ whole genome shotgun (WGS) entry which is preliminary data.</text>
</comment>
<feature type="region of interest" description="Disordered" evidence="6">
    <location>
        <begin position="1"/>
        <end position="52"/>
    </location>
</feature>
<dbReference type="EMBL" id="JAQQWM010000002">
    <property type="protein sequence ID" value="KAK8078371.1"/>
    <property type="molecule type" value="Genomic_DNA"/>
</dbReference>
<accession>A0ABR1W4G9</accession>
<keyword evidence="5" id="KW-0813">Transport</keyword>
<dbReference type="PANTHER" id="PTHR47002:SF2">
    <property type="entry name" value="AQUAPORIN AQPAE.A-LIKE"/>
    <property type="match status" value="1"/>
</dbReference>
<organism evidence="7 8">
    <name type="scientific">Apiospora saccharicola</name>
    <dbReference type="NCBI Taxonomy" id="335842"/>
    <lineage>
        <taxon>Eukaryota</taxon>
        <taxon>Fungi</taxon>
        <taxon>Dikarya</taxon>
        <taxon>Ascomycota</taxon>
        <taxon>Pezizomycotina</taxon>
        <taxon>Sordariomycetes</taxon>
        <taxon>Xylariomycetidae</taxon>
        <taxon>Amphisphaeriales</taxon>
        <taxon>Apiosporaceae</taxon>
        <taxon>Apiospora</taxon>
    </lineage>
</organism>
<proteinExistence type="inferred from homology"/>
<reference evidence="7 8" key="1">
    <citation type="submission" date="2023-01" db="EMBL/GenBank/DDBJ databases">
        <title>Analysis of 21 Apiospora genomes using comparative genomics revels a genus with tremendous synthesis potential of carbohydrate active enzymes and secondary metabolites.</title>
        <authorList>
            <person name="Sorensen T."/>
        </authorList>
    </citation>
    <scope>NUCLEOTIDE SEQUENCE [LARGE SCALE GENOMIC DNA]</scope>
    <source>
        <strain evidence="7 8">CBS 83171</strain>
    </source>
</reference>
<evidence type="ECO:0000256" key="1">
    <source>
        <dbReference type="ARBA" id="ARBA00004141"/>
    </source>
</evidence>
<dbReference type="InterPro" id="IPR023271">
    <property type="entry name" value="Aquaporin-like"/>
</dbReference>
<evidence type="ECO:0000256" key="5">
    <source>
        <dbReference type="RuleBase" id="RU000477"/>
    </source>
</evidence>
<comment type="similarity">
    <text evidence="5">Belongs to the MIP/aquaporin (TC 1.A.8) family.</text>
</comment>
<comment type="subcellular location">
    <subcellularLocation>
        <location evidence="1">Membrane</location>
        <topology evidence="1">Multi-pass membrane protein</topology>
    </subcellularLocation>
</comment>
<dbReference type="Proteomes" id="UP001446871">
    <property type="component" value="Unassembled WGS sequence"/>
</dbReference>
<dbReference type="Pfam" id="PF00230">
    <property type="entry name" value="MIP"/>
    <property type="match status" value="2"/>
</dbReference>
<keyword evidence="4" id="KW-0472">Membrane</keyword>
<gene>
    <name evidence="7" type="ORF">PG996_004541</name>
</gene>
<keyword evidence="2 5" id="KW-0812">Transmembrane</keyword>
<evidence type="ECO:0000256" key="3">
    <source>
        <dbReference type="ARBA" id="ARBA00022989"/>
    </source>
</evidence>
<evidence type="ECO:0000256" key="2">
    <source>
        <dbReference type="ARBA" id="ARBA00022692"/>
    </source>
</evidence>
<keyword evidence="3" id="KW-1133">Transmembrane helix</keyword>
<protein>
    <recommendedName>
        <fullName evidence="9">Aquaporin-like protein</fullName>
    </recommendedName>
</protein>